<evidence type="ECO:0000313" key="1">
    <source>
        <dbReference type="EMBL" id="KHN03149.1"/>
    </source>
</evidence>
<evidence type="ECO:0008006" key="2">
    <source>
        <dbReference type="Google" id="ProtNLM"/>
    </source>
</evidence>
<name>A0A0B2P6C8_GLYSO</name>
<dbReference type="EMBL" id="KN669908">
    <property type="protein sequence ID" value="KHN03149.1"/>
    <property type="molecule type" value="Genomic_DNA"/>
</dbReference>
<accession>A0A0B2P6C8</accession>
<dbReference type="Proteomes" id="UP000053555">
    <property type="component" value="Unassembled WGS sequence"/>
</dbReference>
<proteinExistence type="predicted"/>
<reference evidence="1" key="1">
    <citation type="submission" date="2014-07" db="EMBL/GenBank/DDBJ databases">
        <title>Identification of a novel salt tolerance gene in wild soybean by whole-genome sequencing.</title>
        <authorList>
            <person name="Lam H.-M."/>
            <person name="Qi X."/>
            <person name="Li M.-W."/>
            <person name="Liu X."/>
            <person name="Xie M."/>
            <person name="Ni M."/>
            <person name="Xu X."/>
        </authorList>
    </citation>
    <scope>NUCLEOTIDE SEQUENCE [LARGE SCALE GENOMIC DNA]</scope>
    <source>
        <tissue evidence="1">Root</tissue>
    </source>
</reference>
<sequence length="226" mass="25896">MMRGLPYTSSLMQALHIFIAWPANLVKVVSHEDSHVTPKKAAKHVQRSNDVGTEDPLCQLIRTLYDIYDSFVELLWDGSDTCLNILVLQLWMMFMDEWSSTLGHGLVYGFLEPQSITMQKTDVLNVNITLKHGLRNPNESVMKTLKSSLDGHIDKVAMQWIEIKSHVQTGGYGCGYYVMYWMWNIVSGELKNDWSMCFGDGTPLDIESITTIFKKWTTHFLKVKNI</sequence>
<dbReference type="AlphaFoldDB" id="A0A0B2P6C8"/>
<organism evidence="1">
    <name type="scientific">Glycine soja</name>
    <name type="common">Wild soybean</name>
    <dbReference type="NCBI Taxonomy" id="3848"/>
    <lineage>
        <taxon>Eukaryota</taxon>
        <taxon>Viridiplantae</taxon>
        <taxon>Streptophyta</taxon>
        <taxon>Embryophyta</taxon>
        <taxon>Tracheophyta</taxon>
        <taxon>Spermatophyta</taxon>
        <taxon>Magnoliopsida</taxon>
        <taxon>eudicotyledons</taxon>
        <taxon>Gunneridae</taxon>
        <taxon>Pentapetalae</taxon>
        <taxon>rosids</taxon>
        <taxon>fabids</taxon>
        <taxon>Fabales</taxon>
        <taxon>Fabaceae</taxon>
        <taxon>Papilionoideae</taxon>
        <taxon>50 kb inversion clade</taxon>
        <taxon>NPAAA clade</taxon>
        <taxon>indigoferoid/millettioid clade</taxon>
        <taxon>Phaseoleae</taxon>
        <taxon>Glycine</taxon>
        <taxon>Glycine subgen. Soja</taxon>
    </lineage>
</organism>
<protein>
    <recommendedName>
        <fullName evidence="2">Ubiquitin-like protease family profile domain-containing protein</fullName>
    </recommendedName>
</protein>
<gene>
    <name evidence="1" type="ORF">glysoja_038918</name>
</gene>